<comment type="caution">
    <text evidence="1">The sequence shown here is derived from an EMBL/GenBank/DDBJ whole genome shotgun (WGS) entry which is preliminary data.</text>
</comment>
<protein>
    <submittedName>
        <fullName evidence="1">Uncharacterized protein</fullName>
    </submittedName>
</protein>
<evidence type="ECO:0000313" key="2">
    <source>
        <dbReference type="Proteomes" id="UP001163321"/>
    </source>
</evidence>
<dbReference type="EMBL" id="CM047587">
    <property type="protein sequence ID" value="KAI9907508.1"/>
    <property type="molecule type" value="Genomic_DNA"/>
</dbReference>
<keyword evidence="2" id="KW-1185">Reference proteome</keyword>
<gene>
    <name evidence="1" type="ORF">PsorP6_002988</name>
</gene>
<sequence>MFSCYGSAHMILAFYSEMPGIDLELFDCFEADKNIESITGELHRILLRLLAEFEADKWEIYLSQQKTYVILCALFDLALNLPRYLTQDQMETRNAFYALLFVPFTNVLISIYPTSSAAFFINQEIPFTLSSVPLPLALLVAVSLSDCLFFLQICASTFDLLSRNCCSTSVEDINNVSDACLLKMRLISIATVRRALRWKFRVPRRDSLAPSLPAYRAH</sequence>
<accession>A0ACC0VLY8</accession>
<evidence type="ECO:0000313" key="1">
    <source>
        <dbReference type="EMBL" id="KAI9907508.1"/>
    </source>
</evidence>
<dbReference type="Proteomes" id="UP001163321">
    <property type="component" value="Chromosome 8"/>
</dbReference>
<proteinExistence type="predicted"/>
<name>A0ACC0VLY8_9STRA</name>
<reference evidence="1 2" key="1">
    <citation type="journal article" date="2022" name="bioRxiv">
        <title>The genome of the oomycete Peronosclerospora sorghi, a cosmopolitan pathogen of maize and sorghum, is inflated with dispersed pseudogenes.</title>
        <authorList>
            <person name="Fletcher K."/>
            <person name="Martin F."/>
            <person name="Isakeit T."/>
            <person name="Cavanaugh K."/>
            <person name="Magill C."/>
            <person name="Michelmore R."/>
        </authorList>
    </citation>
    <scope>NUCLEOTIDE SEQUENCE [LARGE SCALE GENOMIC DNA]</scope>
    <source>
        <strain evidence="1">P6</strain>
    </source>
</reference>
<organism evidence="1 2">
    <name type="scientific">Peronosclerospora sorghi</name>
    <dbReference type="NCBI Taxonomy" id="230839"/>
    <lineage>
        <taxon>Eukaryota</taxon>
        <taxon>Sar</taxon>
        <taxon>Stramenopiles</taxon>
        <taxon>Oomycota</taxon>
        <taxon>Peronosporomycetes</taxon>
        <taxon>Peronosporales</taxon>
        <taxon>Peronosporaceae</taxon>
        <taxon>Peronosclerospora</taxon>
    </lineage>
</organism>